<feature type="region of interest" description="Disordered" evidence="1">
    <location>
        <begin position="683"/>
        <end position="702"/>
    </location>
</feature>
<dbReference type="AlphaFoldDB" id="A0A9N8E214"/>
<feature type="compositionally biased region" description="Acidic residues" evidence="1">
    <location>
        <begin position="683"/>
        <end position="698"/>
    </location>
</feature>
<comment type="caution">
    <text evidence="2">The sequence shown here is derived from an EMBL/GenBank/DDBJ whole genome shotgun (WGS) entry which is preliminary data.</text>
</comment>
<dbReference type="OrthoDB" id="49083at2759"/>
<gene>
    <name evidence="2" type="ORF">SEMRO_451_G145690.1</name>
</gene>
<reference evidence="2" key="1">
    <citation type="submission" date="2020-06" db="EMBL/GenBank/DDBJ databases">
        <authorList>
            <consortium name="Plant Systems Biology data submission"/>
        </authorList>
    </citation>
    <scope>NUCLEOTIDE SEQUENCE</scope>
    <source>
        <strain evidence="2">D6</strain>
    </source>
</reference>
<name>A0A9N8E214_9STRA</name>
<proteinExistence type="predicted"/>
<evidence type="ECO:0000256" key="1">
    <source>
        <dbReference type="SAM" id="MobiDB-lite"/>
    </source>
</evidence>
<evidence type="ECO:0000313" key="2">
    <source>
        <dbReference type="EMBL" id="CAB9510755.1"/>
    </source>
</evidence>
<dbReference type="EMBL" id="CAICTM010000450">
    <property type="protein sequence ID" value="CAB9510755.1"/>
    <property type="molecule type" value="Genomic_DNA"/>
</dbReference>
<protein>
    <submittedName>
        <fullName evidence="2">Uncharacterized protein</fullName>
    </submittedName>
</protein>
<organism evidence="2 3">
    <name type="scientific">Seminavis robusta</name>
    <dbReference type="NCBI Taxonomy" id="568900"/>
    <lineage>
        <taxon>Eukaryota</taxon>
        <taxon>Sar</taxon>
        <taxon>Stramenopiles</taxon>
        <taxon>Ochrophyta</taxon>
        <taxon>Bacillariophyta</taxon>
        <taxon>Bacillariophyceae</taxon>
        <taxon>Bacillariophycidae</taxon>
        <taxon>Naviculales</taxon>
        <taxon>Naviculaceae</taxon>
        <taxon>Seminavis</taxon>
    </lineage>
</organism>
<sequence>MSKKLHDEDASAELASTEKDDLSDVFDELFDARSQRKLKELQIQSLETVLARRDDFKDEAIEGLRKSTQKQLHQFCLWYEEFFTKNDKSISWRAHFTADHFDSFVEQLGKSPDGDVNLLFEHARRMLHEGKPGDLADLTDKKRNDLYAYVVRKTMEELPPKLIEECNFDVKNFIIKCVRAIFNIPSGDPYPKILLVAGRTQSGKTNVKAVVLTTCNVLRCPLKIITKGVAESQDLKQKITHKVTKYQDDFEAWWEGQQYQPNRFDVLADTAAKINNKAIVHVEQLRKFKKDGKFALIIDECDAMYRTEEGSQKFEQAYDDLMSLKPALRIEISATPIPALFALTEQGHAVEILELGTADDYAGVTAMKPLEGSNGKPLFLSVEKKSKLRYDDGVSYEKIKNGLLKGVDPDLIFPEEESNDKFNETESRVFSKCDELEFIPFTDAKVMQLYEDALADSKEGQPKKQGVLLLDCTNSRVTADMNNFQKAACVQNHFQRRNKQVVIVVVVGGGIYVRRPGFLHGRFIPNRKTVSDVIERLDELLGLDMPIFVFGYSKMRRCISYRSERRVPTHMVLYLGLGYSNENYVQAIGRATFNGLETVLKANGLSHVTVLTLKNDFSMAHKYTKFVSEVSQRLKTGATVAEVMSDGKKLFSDAANYLLHTNRKTGQIKGHKHLLPEQRMFEDPIEDDSGDDSGDDSADYSHEDTSKRILRALLDLIHDSLPVDFETLPNGKDRSDGDGHASIGMKSTDASVDESVKVVVKLENEAGGGSMDDNSDQENQETFENINKKGFTGKQILTKYNSTYQDGAHTLKSNILNTELTQLKNQAKIEKIENGRWRAKNLRALKLQFSYDF</sequence>
<feature type="region of interest" description="Disordered" evidence="1">
    <location>
        <begin position="727"/>
        <end position="748"/>
    </location>
</feature>
<evidence type="ECO:0000313" key="3">
    <source>
        <dbReference type="Proteomes" id="UP001153069"/>
    </source>
</evidence>
<keyword evidence="3" id="KW-1185">Reference proteome</keyword>
<dbReference type="Proteomes" id="UP001153069">
    <property type="component" value="Unassembled WGS sequence"/>
</dbReference>
<accession>A0A9N8E214</accession>